<feature type="region of interest" description="Disordered" evidence="1">
    <location>
        <begin position="173"/>
        <end position="302"/>
    </location>
</feature>
<dbReference type="Pfam" id="PF12796">
    <property type="entry name" value="Ank_2"/>
    <property type="match status" value="1"/>
</dbReference>
<feature type="compositionally biased region" description="Polar residues" evidence="1">
    <location>
        <begin position="774"/>
        <end position="786"/>
    </location>
</feature>
<feature type="compositionally biased region" description="Basic and acidic residues" evidence="1">
    <location>
        <begin position="186"/>
        <end position="203"/>
    </location>
</feature>
<evidence type="ECO:0000313" key="2">
    <source>
        <dbReference type="EMBL" id="CAH1788566.1"/>
    </source>
</evidence>
<dbReference type="Gene3D" id="1.25.40.20">
    <property type="entry name" value="Ankyrin repeat-containing domain"/>
    <property type="match status" value="1"/>
</dbReference>
<sequence length="952" mass="107039">MEPEEYDFDTYVQDDSLTEFVRANNEVMKVTEEEVDRLQIGDVISNSFQPSNKRWKRPQMAVKPIINTAEDKEKHVDDTPLKSSKSLNDLVCENAKRTSQSNKKKVPKEKKRSRKKHVSFDEVVYSSDPSLEGVEHALIKSSLELEDFDEINISQQEQTISRDSVQTINVKADIHNSDNHTSLPNEKMDALESPKDDTMKDQKITLSELEDNSKHGVWKVPSVPKQSGLSHSNVPSQSLPKQDISKDIKQSSSPLGQEFGRLSGYEKKTTFRNPFQSRTVGLTTTKVRSSKKSSRSNANVLQKQSALQTEMLSLARLNESVSPRSRDSSAYSTSSDDVFTDSRDQESTSSQSGVDDVEGHVILQVVSSGNVEALHRLTNTMDAENLGSFLDRHGNNVLHLCCSSGHLESLEYLHQYLSPTSTEMLAEQNRKKLTPFGCAVKRGHVDCLVWLLEQDGNEEILGNDTQRLLHIAAKHNQFDCLHILATIFQEDQSVINSMDVNRLTPLHIAAKYGRLECMQVLIDFGADVFSKNADGLTASELALINGHSQCSKYLQSVETCVEFMGENIKLKLENDRLLEEQREFERFMKQTMEAVAKVSTVMKTADNNVSTVAQLKQEFEHVTNRLARQVDVLYRENTALKQNTNGGVKSNALEKQIQDTMCDNVKLGEDLDKFKTNQPIEPPGLAYIEALQNSYSHFNTKLNTSRNRTQRVKCDPSHIRNEVRLHLLQLQLATVKATETATANDNNHHGDRNKPTDNNWNAHKNPVCPDDSRSTIAQHKTNTKGTPLSIIKENHLNDAKTQRSRSEGDYPTTAKTTEHEVQNSRTVIPHQHVQSILKPSDRIQSTSDHALFGNGISNRPNVYPNHVHQKNTNRSNIIPAENTLGQSNITNVIKRFETLQTSNVGRQLSTTHDSQTNYSPSSKVRFQLTDPPLNQPKHKALHNSDDDGSTSL</sequence>
<feature type="compositionally biased region" description="Low complexity" evidence="1">
    <location>
        <begin position="320"/>
        <end position="337"/>
    </location>
</feature>
<name>A0A8J1ULJ1_OWEFU</name>
<dbReference type="Proteomes" id="UP000749559">
    <property type="component" value="Unassembled WGS sequence"/>
</dbReference>
<comment type="caution">
    <text evidence="2">The sequence shown here is derived from an EMBL/GenBank/DDBJ whole genome shotgun (WGS) entry which is preliminary data.</text>
</comment>
<feature type="compositionally biased region" description="Basic residues" evidence="1">
    <location>
        <begin position="102"/>
        <end position="117"/>
    </location>
</feature>
<dbReference type="SMART" id="SM00248">
    <property type="entry name" value="ANK"/>
    <property type="match status" value="4"/>
</dbReference>
<feature type="compositionally biased region" description="Polar residues" evidence="1">
    <location>
        <begin position="904"/>
        <end position="924"/>
    </location>
</feature>
<feature type="compositionally biased region" description="Basic and acidic residues" evidence="1">
    <location>
        <begin position="746"/>
        <end position="755"/>
    </location>
</feature>
<feature type="region of interest" description="Disordered" evidence="1">
    <location>
        <begin position="66"/>
        <end position="117"/>
    </location>
</feature>
<evidence type="ECO:0000256" key="1">
    <source>
        <dbReference type="SAM" id="MobiDB-lite"/>
    </source>
</evidence>
<evidence type="ECO:0000313" key="3">
    <source>
        <dbReference type="Proteomes" id="UP000749559"/>
    </source>
</evidence>
<dbReference type="PANTHER" id="PTHR22882">
    <property type="entry name" value="SYNPHILIN-1"/>
    <property type="match status" value="1"/>
</dbReference>
<dbReference type="InterPro" id="IPR040133">
    <property type="entry name" value="SNCAIP"/>
</dbReference>
<dbReference type="PROSITE" id="PS50297">
    <property type="entry name" value="ANK_REP_REGION"/>
    <property type="match status" value="1"/>
</dbReference>
<accession>A0A8J1ULJ1</accession>
<dbReference type="PANTHER" id="PTHR22882:SF3">
    <property type="entry name" value="SYNPHILIN-1"/>
    <property type="match status" value="1"/>
</dbReference>
<feature type="region of interest" description="Disordered" evidence="1">
    <location>
        <begin position="741"/>
        <end position="820"/>
    </location>
</feature>
<dbReference type="GO" id="GO:0031625">
    <property type="term" value="F:ubiquitin protein ligase binding"/>
    <property type="evidence" value="ECO:0007669"/>
    <property type="project" value="TreeGrafter"/>
</dbReference>
<dbReference type="SUPFAM" id="SSF48403">
    <property type="entry name" value="Ankyrin repeat"/>
    <property type="match status" value="1"/>
</dbReference>
<dbReference type="Pfam" id="PF13637">
    <property type="entry name" value="Ank_4"/>
    <property type="match status" value="1"/>
</dbReference>
<feature type="compositionally biased region" description="Basic and acidic residues" evidence="1">
    <location>
        <begin position="69"/>
        <end position="80"/>
    </location>
</feature>
<feature type="compositionally biased region" description="Basic and acidic residues" evidence="1">
    <location>
        <begin position="792"/>
        <end position="808"/>
    </location>
</feature>
<organism evidence="2 3">
    <name type="scientific">Owenia fusiformis</name>
    <name type="common">Polychaete worm</name>
    <dbReference type="NCBI Taxonomy" id="6347"/>
    <lineage>
        <taxon>Eukaryota</taxon>
        <taxon>Metazoa</taxon>
        <taxon>Spiralia</taxon>
        <taxon>Lophotrochozoa</taxon>
        <taxon>Annelida</taxon>
        <taxon>Polychaeta</taxon>
        <taxon>Sedentaria</taxon>
        <taxon>Canalipalpata</taxon>
        <taxon>Sabellida</taxon>
        <taxon>Oweniida</taxon>
        <taxon>Oweniidae</taxon>
        <taxon>Owenia</taxon>
    </lineage>
</organism>
<protein>
    <submittedName>
        <fullName evidence="2">Uncharacterized protein</fullName>
    </submittedName>
</protein>
<dbReference type="AlphaFoldDB" id="A0A8J1ULJ1"/>
<dbReference type="PROSITE" id="PS50088">
    <property type="entry name" value="ANK_REPEAT"/>
    <property type="match status" value="1"/>
</dbReference>
<feature type="region of interest" description="Disordered" evidence="1">
    <location>
        <begin position="904"/>
        <end position="952"/>
    </location>
</feature>
<dbReference type="EMBL" id="CAIIXF020000007">
    <property type="protein sequence ID" value="CAH1788566.1"/>
    <property type="molecule type" value="Genomic_DNA"/>
</dbReference>
<reference evidence="2" key="1">
    <citation type="submission" date="2022-03" db="EMBL/GenBank/DDBJ databases">
        <authorList>
            <person name="Martin C."/>
        </authorList>
    </citation>
    <scope>NUCLEOTIDE SEQUENCE</scope>
</reference>
<dbReference type="InterPro" id="IPR002110">
    <property type="entry name" value="Ankyrin_rpt"/>
</dbReference>
<dbReference type="OrthoDB" id="6124053at2759"/>
<feature type="compositionally biased region" description="Polar residues" evidence="1">
    <location>
        <begin position="224"/>
        <end position="240"/>
    </location>
</feature>
<keyword evidence="3" id="KW-1185">Reference proteome</keyword>
<proteinExistence type="predicted"/>
<dbReference type="InterPro" id="IPR036770">
    <property type="entry name" value="Ankyrin_rpt-contain_sf"/>
</dbReference>
<gene>
    <name evidence="2" type="ORF">OFUS_LOCUS14068</name>
</gene>
<feature type="compositionally biased region" description="Polar residues" evidence="1">
    <location>
        <begin position="271"/>
        <end position="287"/>
    </location>
</feature>
<feature type="region of interest" description="Disordered" evidence="1">
    <location>
        <begin position="318"/>
        <end position="354"/>
    </location>
</feature>